<reference evidence="3 4" key="1">
    <citation type="submission" date="2019-02" db="EMBL/GenBank/DDBJ databases">
        <title>Flavobacterium sp. RD-2-33 isolated from forest soil.</title>
        <authorList>
            <person name="Chaudhary D.K."/>
        </authorList>
    </citation>
    <scope>NUCLEOTIDE SEQUENCE [LARGE SCALE GENOMIC DNA]</scope>
    <source>
        <strain evidence="3 4">RD-2-33</strain>
    </source>
</reference>
<organism evidence="3 4">
    <name type="scientific">Flavobacterium silvisoli</name>
    <dbReference type="NCBI Taxonomy" id="2529433"/>
    <lineage>
        <taxon>Bacteria</taxon>
        <taxon>Pseudomonadati</taxon>
        <taxon>Bacteroidota</taxon>
        <taxon>Flavobacteriia</taxon>
        <taxon>Flavobacteriales</taxon>
        <taxon>Flavobacteriaceae</taxon>
        <taxon>Flavobacterium</taxon>
    </lineage>
</organism>
<feature type="domain" description="Response regulatory" evidence="2">
    <location>
        <begin position="6"/>
        <end position="135"/>
    </location>
</feature>
<name>A0A4Q9Z3V9_9FLAO</name>
<dbReference type="PROSITE" id="PS50110">
    <property type="entry name" value="RESPONSE_REGULATORY"/>
    <property type="match status" value="1"/>
</dbReference>
<protein>
    <submittedName>
        <fullName evidence="3">Response regulator transcription factor</fullName>
    </submittedName>
</protein>
<comment type="caution">
    <text evidence="3">The sequence shown here is derived from an EMBL/GenBank/DDBJ whole genome shotgun (WGS) entry which is preliminary data.</text>
</comment>
<gene>
    <name evidence="3" type="ORF">EZL74_01015</name>
</gene>
<dbReference type="InterPro" id="IPR011006">
    <property type="entry name" value="CheY-like_superfamily"/>
</dbReference>
<dbReference type="SUPFAM" id="SSF52172">
    <property type="entry name" value="CheY-like"/>
    <property type="match status" value="1"/>
</dbReference>
<dbReference type="SMART" id="SM00448">
    <property type="entry name" value="REC"/>
    <property type="match status" value="1"/>
</dbReference>
<proteinExistence type="predicted"/>
<sequence length="221" mass="25104">MTSPINILIVDDHPFIIEAYKNAINKYSQQGYEFIITQANNCKSGYENIVDSSKAFDIAFFDISMPEYAEKGIYSGEDLAMLIKTEMPNCKVILLTMHTELLKINNIIKTINPSGLIIKNDLTFDELLFAFDKIIKNESYYSQTVIKLVGQAQYNNIELDVFDKQILFHLSKGVKTKDLPQYIPLSLSAVEKRKLNIREILEVKGGNDIDLINEAKNKGVI</sequence>
<evidence type="ECO:0000313" key="4">
    <source>
        <dbReference type="Proteomes" id="UP000293300"/>
    </source>
</evidence>
<dbReference type="RefSeq" id="WP_131474726.1">
    <property type="nucleotide sequence ID" value="NZ_SJPE01000001.1"/>
</dbReference>
<accession>A0A4Q9Z3V9</accession>
<dbReference type="Gene3D" id="3.40.50.2300">
    <property type="match status" value="1"/>
</dbReference>
<dbReference type="AlphaFoldDB" id="A0A4Q9Z3V9"/>
<evidence type="ECO:0000259" key="2">
    <source>
        <dbReference type="PROSITE" id="PS50110"/>
    </source>
</evidence>
<dbReference type="Proteomes" id="UP000293300">
    <property type="component" value="Unassembled WGS sequence"/>
</dbReference>
<keyword evidence="4" id="KW-1185">Reference proteome</keyword>
<dbReference type="GO" id="GO:0000160">
    <property type="term" value="P:phosphorelay signal transduction system"/>
    <property type="evidence" value="ECO:0007669"/>
    <property type="project" value="InterPro"/>
</dbReference>
<evidence type="ECO:0000256" key="1">
    <source>
        <dbReference type="PROSITE-ProRule" id="PRU00169"/>
    </source>
</evidence>
<evidence type="ECO:0000313" key="3">
    <source>
        <dbReference type="EMBL" id="TBX71114.1"/>
    </source>
</evidence>
<dbReference type="InterPro" id="IPR001789">
    <property type="entry name" value="Sig_transdc_resp-reg_receiver"/>
</dbReference>
<keyword evidence="1" id="KW-0597">Phosphoprotein</keyword>
<dbReference type="EMBL" id="SJPE01000001">
    <property type="protein sequence ID" value="TBX71114.1"/>
    <property type="molecule type" value="Genomic_DNA"/>
</dbReference>
<dbReference type="OrthoDB" id="651456at2"/>
<dbReference type="Pfam" id="PF00072">
    <property type="entry name" value="Response_reg"/>
    <property type="match status" value="1"/>
</dbReference>
<feature type="modified residue" description="4-aspartylphosphate" evidence="1">
    <location>
        <position position="62"/>
    </location>
</feature>